<dbReference type="PANTHER" id="PTHR21028:SF2">
    <property type="entry name" value="CYTH DOMAIN-CONTAINING PROTEIN"/>
    <property type="match status" value="1"/>
</dbReference>
<feature type="domain" description="CYTH" evidence="1">
    <location>
        <begin position="2"/>
        <end position="175"/>
    </location>
</feature>
<dbReference type="RefSeq" id="WP_102197655.1">
    <property type="nucleotide sequence ID" value="NZ_CAUPDS010000001.1"/>
</dbReference>
<evidence type="ECO:0000259" key="1">
    <source>
        <dbReference type="PROSITE" id="PS51707"/>
    </source>
</evidence>
<name>A0A2N6ULG3_9FIRM</name>
<evidence type="ECO:0000313" key="2">
    <source>
        <dbReference type="EMBL" id="PMC82637.1"/>
    </source>
</evidence>
<dbReference type="EMBL" id="PNHP01000001">
    <property type="protein sequence ID" value="PMC82637.1"/>
    <property type="molecule type" value="Genomic_DNA"/>
</dbReference>
<gene>
    <name evidence="2" type="ORF">CJ192_02570</name>
</gene>
<dbReference type="Pfam" id="PF01928">
    <property type="entry name" value="CYTH"/>
    <property type="match status" value="1"/>
</dbReference>
<organism evidence="2 3">
    <name type="scientific">Anaerococcus hydrogenalis</name>
    <dbReference type="NCBI Taxonomy" id="33029"/>
    <lineage>
        <taxon>Bacteria</taxon>
        <taxon>Bacillati</taxon>
        <taxon>Bacillota</taxon>
        <taxon>Tissierellia</taxon>
        <taxon>Tissierellales</taxon>
        <taxon>Peptoniphilaceae</taxon>
        <taxon>Anaerococcus</taxon>
    </lineage>
</organism>
<dbReference type="GeneID" id="84578064"/>
<dbReference type="InterPro" id="IPR008173">
    <property type="entry name" value="Adenylyl_cyclase_CyaB"/>
</dbReference>
<dbReference type="Gene3D" id="2.40.320.10">
    <property type="entry name" value="Hypothetical Protein Pfu-838710-001"/>
    <property type="match status" value="1"/>
</dbReference>
<dbReference type="PROSITE" id="PS51707">
    <property type="entry name" value="CYTH"/>
    <property type="match status" value="1"/>
</dbReference>
<dbReference type="PANTHER" id="PTHR21028">
    <property type="entry name" value="SI:CH211-156B7.4"/>
    <property type="match status" value="1"/>
</dbReference>
<dbReference type="Proteomes" id="UP000235658">
    <property type="component" value="Unassembled WGS sequence"/>
</dbReference>
<dbReference type="SUPFAM" id="SSF55154">
    <property type="entry name" value="CYTH-like phosphatases"/>
    <property type="match status" value="1"/>
</dbReference>
<comment type="caution">
    <text evidence="2">The sequence shown here is derived from an EMBL/GenBank/DDBJ whole genome shotgun (WGS) entry which is preliminary data.</text>
</comment>
<dbReference type="InterPro" id="IPR033469">
    <property type="entry name" value="CYTH-like_dom_sf"/>
</dbReference>
<evidence type="ECO:0000313" key="3">
    <source>
        <dbReference type="Proteomes" id="UP000235658"/>
    </source>
</evidence>
<dbReference type="InterPro" id="IPR023577">
    <property type="entry name" value="CYTH_domain"/>
</dbReference>
<reference evidence="2 3" key="1">
    <citation type="submission" date="2017-09" db="EMBL/GenBank/DDBJ databases">
        <title>Bacterial strain isolated from the female urinary microbiota.</title>
        <authorList>
            <person name="Thomas-White K."/>
            <person name="Kumar N."/>
            <person name="Forster S."/>
            <person name="Putonti C."/>
            <person name="Lawley T."/>
            <person name="Wolfe A.J."/>
        </authorList>
    </citation>
    <scope>NUCLEOTIDE SEQUENCE [LARGE SCALE GENOMIC DNA]</scope>
    <source>
        <strain evidence="2 3">UMB0204</strain>
    </source>
</reference>
<proteinExistence type="predicted"/>
<sequence>MDRELEIKVLKIDVEEMKKKLEEKGAEFIGVEIQKNHTFAPKNASEFSNGYLRIREKTLNDKREKTELTFKESVDSKDKVRVNNEYTTTIDSTSNMIKILEEIGLVEKYVGDKERISYSYRGQKFDIDIWSKNVYPEAYMEIEFTNLNLMDEILDEFEIDRKNVTTESINDLIENYK</sequence>
<protein>
    <submittedName>
        <fullName evidence="2">Adenylate cyclase</fullName>
    </submittedName>
</protein>
<accession>A0A2N6ULG3</accession>
<dbReference type="AlphaFoldDB" id="A0A2N6ULG3"/>